<accession>A0ABN2BBJ4</accession>
<evidence type="ECO:0000313" key="1">
    <source>
        <dbReference type="EMBL" id="GAA1537090.1"/>
    </source>
</evidence>
<proteinExistence type="predicted"/>
<dbReference type="RefSeq" id="WP_129664853.1">
    <property type="nucleotide sequence ID" value="NZ_BAAANV010000025.1"/>
</dbReference>
<name>A0ABN2BBJ4_9MICO</name>
<organism evidence="1 2">
    <name type="scientific">Dermacoccus barathri</name>
    <dbReference type="NCBI Taxonomy" id="322601"/>
    <lineage>
        <taxon>Bacteria</taxon>
        <taxon>Bacillati</taxon>
        <taxon>Actinomycetota</taxon>
        <taxon>Actinomycetes</taxon>
        <taxon>Micrococcales</taxon>
        <taxon>Dermacoccaceae</taxon>
        <taxon>Dermacoccus</taxon>
    </lineage>
</organism>
<dbReference type="Proteomes" id="UP001501288">
    <property type="component" value="Unassembled WGS sequence"/>
</dbReference>
<protein>
    <recommendedName>
        <fullName evidence="3">Threonine transporter</fullName>
    </recommendedName>
</protein>
<dbReference type="Pfam" id="PF20288">
    <property type="entry name" value="MC2"/>
    <property type="match status" value="1"/>
</dbReference>
<keyword evidence="2" id="KW-1185">Reference proteome</keyword>
<dbReference type="InterPro" id="IPR046904">
    <property type="entry name" value="ABC-3C_MC2"/>
</dbReference>
<evidence type="ECO:0008006" key="3">
    <source>
        <dbReference type="Google" id="ProtNLM"/>
    </source>
</evidence>
<dbReference type="EMBL" id="BAAANV010000025">
    <property type="protein sequence ID" value="GAA1537090.1"/>
    <property type="molecule type" value="Genomic_DNA"/>
</dbReference>
<gene>
    <name evidence="1" type="ORF">GCM10009762_08490</name>
</gene>
<sequence>MKPLNSPLDVGLRVLMLLQEAFPQHLDLNQLVLLDHSLLHSADLGGPESLHPAVPIRAGELGIKREAIEAGLEVMVRAGLAQAGVGDGGIEFWASESADGFTNLLETEYASQLHSRAAWVVAHFATLDEQSLRSALSSVAKHWSEEFTRVAEEELY</sequence>
<reference evidence="1 2" key="1">
    <citation type="journal article" date="2019" name="Int. J. Syst. Evol. Microbiol.">
        <title>The Global Catalogue of Microorganisms (GCM) 10K type strain sequencing project: providing services to taxonomists for standard genome sequencing and annotation.</title>
        <authorList>
            <consortium name="The Broad Institute Genomics Platform"/>
            <consortium name="The Broad Institute Genome Sequencing Center for Infectious Disease"/>
            <person name="Wu L."/>
            <person name="Ma J."/>
        </authorList>
    </citation>
    <scope>NUCLEOTIDE SEQUENCE [LARGE SCALE GENOMIC DNA]</scope>
    <source>
        <strain evidence="1 2">JCM 14588</strain>
    </source>
</reference>
<comment type="caution">
    <text evidence="1">The sequence shown here is derived from an EMBL/GenBank/DDBJ whole genome shotgun (WGS) entry which is preliminary data.</text>
</comment>
<evidence type="ECO:0000313" key="2">
    <source>
        <dbReference type="Proteomes" id="UP001501288"/>
    </source>
</evidence>